<dbReference type="SUPFAM" id="SSF51905">
    <property type="entry name" value="FAD/NAD(P)-binding domain"/>
    <property type="match status" value="1"/>
</dbReference>
<keyword evidence="3" id="KW-0503">Monooxygenase</keyword>
<dbReference type="InterPro" id="IPR036188">
    <property type="entry name" value="FAD/NAD-bd_sf"/>
</dbReference>
<evidence type="ECO:0000313" key="3">
    <source>
        <dbReference type="EMBL" id="GAA2549065.1"/>
    </source>
</evidence>
<proteinExistence type="predicted"/>
<comment type="caution">
    <text evidence="3">The sequence shown here is derived from an EMBL/GenBank/DDBJ whole genome shotgun (WGS) entry which is preliminary data.</text>
</comment>
<evidence type="ECO:0000259" key="2">
    <source>
        <dbReference type="Pfam" id="PF01494"/>
    </source>
</evidence>
<dbReference type="Gene3D" id="3.50.50.60">
    <property type="entry name" value="FAD/NAD(P)-binding domain"/>
    <property type="match status" value="1"/>
</dbReference>
<dbReference type="Pfam" id="PF01494">
    <property type="entry name" value="FAD_binding_3"/>
    <property type="match status" value="1"/>
</dbReference>
<dbReference type="PRINTS" id="PR00420">
    <property type="entry name" value="RNGMNOXGNASE"/>
</dbReference>
<dbReference type="RefSeq" id="WP_344541505.1">
    <property type="nucleotide sequence ID" value="NZ_BAAATM010000018.1"/>
</dbReference>
<evidence type="ECO:0000256" key="1">
    <source>
        <dbReference type="SAM" id="MobiDB-lite"/>
    </source>
</evidence>
<evidence type="ECO:0000313" key="4">
    <source>
        <dbReference type="Proteomes" id="UP001501095"/>
    </source>
</evidence>
<dbReference type="PANTHER" id="PTHR46865:SF2">
    <property type="entry name" value="MONOOXYGENASE"/>
    <property type="match status" value="1"/>
</dbReference>
<sequence length="420" mass="45416">MTRTDPPRPVADPPKPVPEPPGPVRGRPGRRVLISGASIAGPALAYWLHRHGYAVTVVEKASSPRDGGYPVDVRGPALEVVRRMGILPELRDAHVDLRRLTFLDEDGGEVVSVSPHTVTGGTAGRDLEVRRGDLVAALHAAVRDDVEFLFDDSIHTLDTSGHAVDVTFSGGGTRTFDMVFGADGVHSRTRELVFGPEERFHRHLGYCFAVFTMRNTLGLSHETVMWNSPGRAAALYAVGDADEVHAFLNFAHPEPPFDAFRNPQAQRDLIDKVFADAGWQVPGMLTALRDADDLYFDAVGQIRMPRWSSGRVALLGDAAYAPSFLTGQGTSLALVGAYMLAASLADRDHATGFAAYERDTREFVTVNQDQAGAGEATLFPTTARALEQRNAMLRQLTTLPAAPERPAHSALTLPAFAPGR</sequence>
<protein>
    <submittedName>
        <fullName evidence="3">FAD-dependent monooxygenase</fullName>
    </submittedName>
</protein>
<dbReference type="EMBL" id="BAAATM010000018">
    <property type="protein sequence ID" value="GAA2549065.1"/>
    <property type="molecule type" value="Genomic_DNA"/>
</dbReference>
<dbReference type="InterPro" id="IPR051704">
    <property type="entry name" value="FAD_aromatic-hydroxylase"/>
</dbReference>
<keyword evidence="3" id="KW-0560">Oxidoreductase</keyword>
<dbReference type="Gene3D" id="3.30.9.10">
    <property type="entry name" value="D-Amino Acid Oxidase, subunit A, domain 2"/>
    <property type="match status" value="1"/>
</dbReference>
<dbReference type="PANTHER" id="PTHR46865">
    <property type="entry name" value="OXIDOREDUCTASE-RELATED"/>
    <property type="match status" value="1"/>
</dbReference>
<dbReference type="GO" id="GO:0004497">
    <property type="term" value="F:monooxygenase activity"/>
    <property type="evidence" value="ECO:0007669"/>
    <property type="project" value="UniProtKB-KW"/>
</dbReference>
<feature type="domain" description="FAD-binding" evidence="2">
    <location>
        <begin position="32"/>
        <end position="346"/>
    </location>
</feature>
<organism evidence="3 4">
    <name type="scientific">Streptomyces levis</name>
    <dbReference type="NCBI Taxonomy" id="285566"/>
    <lineage>
        <taxon>Bacteria</taxon>
        <taxon>Bacillati</taxon>
        <taxon>Actinomycetota</taxon>
        <taxon>Actinomycetes</taxon>
        <taxon>Kitasatosporales</taxon>
        <taxon>Streptomycetaceae</taxon>
        <taxon>Streptomyces</taxon>
    </lineage>
</organism>
<name>A0ABN3NYT7_9ACTN</name>
<accession>A0ABN3NYT7</accession>
<dbReference type="Proteomes" id="UP001501095">
    <property type="component" value="Unassembled WGS sequence"/>
</dbReference>
<dbReference type="InterPro" id="IPR002938">
    <property type="entry name" value="FAD-bd"/>
</dbReference>
<feature type="region of interest" description="Disordered" evidence="1">
    <location>
        <begin position="1"/>
        <end position="28"/>
    </location>
</feature>
<feature type="compositionally biased region" description="Pro residues" evidence="1">
    <location>
        <begin position="7"/>
        <end position="23"/>
    </location>
</feature>
<reference evidence="3 4" key="1">
    <citation type="journal article" date="2019" name="Int. J. Syst. Evol. Microbiol.">
        <title>The Global Catalogue of Microorganisms (GCM) 10K type strain sequencing project: providing services to taxonomists for standard genome sequencing and annotation.</title>
        <authorList>
            <consortium name="The Broad Institute Genomics Platform"/>
            <consortium name="The Broad Institute Genome Sequencing Center for Infectious Disease"/>
            <person name="Wu L."/>
            <person name="Ma J."/>
        </authorList>
    </citation>
    <scope>NUCLEOTIDE SEQUENCE [LARGE SCALE GENOMIC DNA]</scope>
    <source>
        <strain evidence="3 4">JCM 6924</strain>
    </source>
</reference>
<gene>
    <name evidence="3" type="ORF">GCM10010423_56330</name>
</gene>
<keyword evidence="4" id="KW-1185">Reference proteome</keyword>